<name>A0A553HTB1_9PEZI</name>
<accession>A0A553HTB1</accession>
<dbReference type="OrthoDB" id="10257049at2759"/>
<proteinExistence type="inferred from homology"/>
<dbReference type="PANTHER" id="PTHR45348:SF3">
    <property type="entry name" value="ENOYL REDUCTASE (ER) DOMAIN-CONTAINING PROTEIN"/>
    <property type="match status" value="1"/>
</dbReference>
<dbReference type="EMBL" id="VFLP01000048">
    <property type="protein sequence ID" value="TRX91167.1"/>
    <property type="molecule type" value="Genomic_DNA"/>
</dbReference>
<dbReference type="SUPFAM" id="SSF50129">
    <property type="entry name" value="GroES-like"/>
    <property type="match status" value="1"/>
</dbReference>
<dbReference type="SUPFAM" id="SSF51735">
    <property type="entry name" value="NAD(P)-binding Rossmann-fold domains"/>
    <property type="match status" value="1"/>
</dbReference>
<dbReference type="Proteomes" id="UP000319160">
    <property type="component" value="Unassembled WGS sequence"/>
</dbReference>
<evidence type="ECO:0000259" key="3">
    <source>
        <dbReference type="SMART" id="SM00829"/>
    </source>
</evidence>
<reference evidence="5" key="1">
    <citation type="submission" date="2019-06" db="EMBL/GenBank/DDBJ databases">
        <title>Draft genome sequence of the griseofulvin-producing fungus Xylaria cubensis strain G536.</title>
        <authorList>
            <person name="Mead M.E."/>
            <person name="Raja H.A."/>
            <person name="Steenwyk J.L."/>
            <person name="Knowles S.L."/>
            <person name="Oberlies N.H."/>
            <person name="Rokas A."/>
        </authorList>
    </citation>
    <scope>NUCLEOTIDE SEQUENCE [LARGE SCALE GENOMIC DNA]</scope>
    <source>
        <strain evidence="5">G536</strain>
    </source>
</reference>
<dbReference type="Pfam" id="PF08240">
    <property type="entry name" value="ADH_N"/>
    <property type="match status" value="1"/>
</dbReference>
<dbReference type="InterPro" id="IPR011032">
    <property type="entry name" value="GroES-like_sf"/>
</dbReference>
<dbReference type="PANTHER" id="PTHR45348">
    <property type="entry name" value="HYPOTHETICAL OXIDOREDUCTASE (EUROFUNG)"/>
    <property type="match status" value="1"/>
</dbReference>
<dbReference type="SMART" id="SM00829">
    <property type="entry name" value="PKS_ER"/>
    <property type="match status" value="1"/>
</dbReference>
<feature type="domain" description="Enoyl reductase (ER)" evidence="3">
    <location>
        <begin position="23"/>
        <end position="357"/>
    </location>
</feature>
<dbReference type="InterPro" id="IPR013154">
    <property type="entry name" value="ADH-like_N"/>
</dbReference>
<sequence length="361" mass="39056">MATEIPRVKKPMNRTAIFIPASGVPELITQSASYVPTGTQVLVRVKYSAVNPADLRHFYMGMHSYVAGYEWLGVVEAAGPHASFAVGDTLFGLTEISHRRPVELGAHQDLLLTETGPGTATYKVPDGVERNDEWLRQLVAWPVAFMAASDALLHNLFQMLIYDDQWGGSSAVGLSAIYLASKAGFGPIYTTASPKNHEALLALGATRCFDYRSPTVVDEIRAAVATESGRKLAVVFDAVATGTGFGEPAKEGVAINLEKSSPALAARCVSDGVAKFCATLPLPHDPRWTFCLSRRGPEESEYDRRNEASVAWALDQLASSGSSFRMPKINVVKGAEAGIQAIHDVFEGRISMEKYVIEHPM</sequence>
<gene>
    <name evidence="4" type="ORF">FHL15_007955</name>
</gene>
<evidence type="ECO:0000313" key="4">
    <source>
        <dbReference type="EMBL" id="TRX91167.1"/>
    </source>
</evidence>
<evidence type="ECO:0000313" key="5">
    <source>
        <dbReference type="Proteomes" id="UP000319160"/>
    </source>
</evidence>
<dbReference type="InterPro" id="IPR036291">
    <property type="entry name" value="NAD(P)-bd_dom_sf"/>
</dbReference>
<dbReference type="GO" id="GO:0016651">
    <property type="term" value="F:oxidoreductase activity, acting on NAD(P)H"/>
    <property type="evidence" value="ECO:0007669"/>
    <property type="project" value="InterPro"/>
</dbReference>
<dbReference type="Gene3D" id="3.90.180.10">
    <property type="entry name" value="Medium-chain alcohol dehydrogenases, catalytic domain"/>
    <property type="match status" value="1"/>
</dbReference>
<dbReference type="Gene3D" id="3.40.50.720">
    <property type="entry name" value="NAD(P)-binding Rossmann-like Domain"/>
    <property type="match status" value="1"/>
</dbReference>
<evidence type="ECO:0000256" key="1">
    <source>
        <dbReference type="ARBA" id="ARBA00008072"/>
    </source>
</evidence>
<dbReference type="STRING" id="2512241.A0A553HTB1"/>
<dbReference type="AlphaFoldDB" id="A0A553HTB1"/>
<protein>
    <recommendedName>
        <fullName evidence="3">Enoyl reductase (ER) domain-containing protein</fullName>
    </recommendedName>
</protein>
<keyword evidence="2" id="KW-0560">Oxidoreductase</keyword>
<comment type="caution">
    <text evidence="4">The sequence shown here is derived from an EMBL/GenBank/DDBJ whole genome shotgun (WGS) entry which is preliminary data.</text>
</comment>
<organism evidence="4 5">
    <name type="scientific">Xylaria flabelliformis</name>
    <dbReference type="NCBI Taxonomy" id="2512241"/>
    <lineage>
        <taxon>Eukaryota</taxon>
        <taxon>Fungi</taxon>
        <taxon>Dikarya</taxon>
        <taxon>Ascomycota</taxon>
        <taxon>Pezizomycotina</taxon>
        <taxon>Sordariomycetes</taxon>
        <taxon>Xylariomycetidae</taxon>
        <taxon>Xylariales</taxon>
        <taxon>Xylariaceae</taxon>
        <taxon>Xylaria</taxon>
    </lineage>
</organism>
<dbReference type="InterPro" id="IPR020843">
    <property type="entry name" value="ER"/>
</dbReference>
<dbReference type="InterPro" id="IPR047122">
    <property type="entry name" value="Trans-enoyl_RdTase-like"/>
</dbReference>
<keyword evidence="5" id="KW-1185">Reference proteome</keyword>
<comment type="similarity">
    <text evidence="1">Belongs to the zinc-containing alcohol dehydrogenase family.</text>
</comment>
<evidence type="ECO:0000256" key="2">
    <source>
        <dbReference type="ARBA" id="ARBA00023002"/>
    </source>
</evidence>